<name>A0A5R9KXM9_9BACT</name>
<protein>
    <submittedName>
        <fullName evidence="1">Uncharacterized protein</fullName>
    </submittedName>
</protein>
<dbReference type="Proteomes" id="UP000306402">
    <property type="component" value="Unassembled WGS sequence"/>
</dbReference>
<sequence>MNSPMQKFIEEIENLQSKGDAIFPEGIFPAHRINPIIGYKRPDTTIFFSAIICFTLKSIQKKVDADSAERIEKICSKITVNYPDFQNKDGLKTYNFWKTKPSQHFPNGYIFRHFEHFRIPDDIDDTAFIYLTTSPSRKELHWLKSKLALHANGSKQWIKNTYPEYSRLLAYSTWFGKNMYVEFDVSVLSNMLYCILHYDLPLNQHDLDSLQYIRSVIETGRYMSEPFRCAHQYPRTPLIVYHVARLVSAFDPEVLKPVREKFVQDIQTLLSSTKSKMDRVLLSTSLIRLGVKTERISVENFAKTDFKGFYFFIAGLLTAYENPLLYRLSVNPLFHMHWVCEAHCWTLLAEYEMLWNNFESIKSTENS</sequence>
<evidence type="ECO:0000313" key="2">
    <source>
        <dbReference type="Proteomes" id="UP000306402"/>
    </source>
</evidence>
<dbReference type="OrthoDB" id="1116847at2"/>
<reference evidence="1 2" key="1">
    <citation type="submission" date="2019-05" db="EMBL/GenBank/DDBJ databases">
        <authorList>
            <person name="Qu J.-H."/>
        </authorList>
    </citation>
    <scope>NUCLEOTIDE SEQUENCE [LARGE SCALE GENOMIC DNA]</scope>
    <source>
        <strain evidence="1 2">T17</strain>
    </source>
</reference>
<dbReference type="AlphaFoldDB" id="A0A5R9KXM9"/>
<proteinExistence type="predicted"/>
<comment type="caution">
    <text evidence="1">The sequence shown here is derived from an EMBL/GenBank/DDBJ whole genome shotgun (WGS) entry which is preliminary data.</text>
</comment>
<organism evidence="1 2">
    <name type="scientific">Dyadobacter luticola</name>
    <dbReference type="NCBI Taxonomy" id="1979387"/>
    <lineage>
        <taxon>Bacteria</taxon>
        <taxon>Pseudomonadati</taxon>
        <taxon>Bacteroidota</taxon>
        <taxon>Cytophagia</taxon>
        <taxon>Cytophagales</taxon>
        <taxon>Spirosomataceae</taxon>
        <taxon>Dyadobacter</taxon>
    </lineage>
</organism>
<dbReference type="EMBL" id="VCEJ01000004">
    <property type="protein sequence ID" value="TLV01046.1"/>
    <property type="molecule type" value="Genomic_DNA"/>
</dbReference>
<keyword evidence="2" id="KW-1185">Reference proteome</keyword>
<accession>A0A5R9KXM9</accession>
<evidence type="ECO:0000313" key="1">
    <source>
        <dbReference type="EMBL" id="TLV01046.1"/>
    </source>
</evidence>
<gene>
    <name evidence="1" type="ORF">FEN17_16435</name>
</gene>